<keyword evidence="1" id="KW-0472">Membrane</keyword>
<dbReference type="AlphaFoldDB" id="A0A849HMT3"/>
<reference evidence="2 3" key="1">
    <citation type="submission" date="2020-04" db="EMBL/GenBank/DDBJ databases">
        <title>Knoellia sp. isolate from air conditioner.</title>
        <authorList>
            <person name="Chea S."/>
            <person name="Kim D.-U."/>
        </authorList>
    </citation>
    <scope>NUCLEOTIDE SEQUENCE [LARGE SCALE GENOMIC DNA]</scope>
    <source>
        <strain evidence="2 3">DB2414S</strain>
    </source>
</reference>
<feature type="transmembrane region" description="Helical" evidence="1">
    <location>
        <begin position="86"/>
        <end position="106"/>
    </location>
</feature>
<proteinExistence type="predicted"/>
<comment type="caution">
    <text evidence="2">The sequence shown here is derived from an EMBL/GenBank/DDBJ whole genome shotgun (WGS) entry which is preliminary data.</text>
</comment>
<protein>
    <submittedName>
        <fullName evidence="2">DUF2269 domain-containing protein</fullName>
    </submittedName>
</protein>
<feature type="transmembrane region" description="Helical" evidence="1">
    <location>
        <begin position="12"/>
        <end position="37"/>
    </location>
</feature>
<keyword evidence="3" id="KW-1185">Reference proteome</keyword>
<keyword evidence="1" id="KW-1133">Transmembrane helix</keyword>
<gene>
    <name evidence="2" type="ORF">HJG52_17755</name>
</gene>
<evidence type="ECO:0000256" key="1">
    <source>
        <dbReference type="SAM" id="Phobius"/>
    </source>
</evidence>
<sequence length="184" mass="20257">MRMPPPWRKFVLAVHLAVSIGWIGGVLVYLALGLLAVRSHDDQTVRAAWIAMEASGWYVLVPLAVATVVTGLLMSLGTKWGLFRHYWVLISFLLTCFAATILILHMPTVSSAADVARRADGSRLHDLGGDLFHPTIGLMVLLAALVLNVYKPSGMTRYGWRRQQAIRAIPSGLPTGTEDRQRMP</sequence>
<evidence type="ECO:0000313" key="2">
    <source>
        <dbReference type="EMBL" id="NNM47834.1"/>
    </source>
</evidence>
<organism evidence="2 3">
    <name type="scientific">Knoellia koreensis</name>
    <dbReference type="NCBI Taxonomy" id="2730921"/>
    <lineage>
        <taxon>Bacteria</taxon>
        <taxon>Bacillati</taxon>
        <taxon>Actinomycetota</taxon>
        <taxon>Actinomycetes</taxon>
        <taxon>Micrococcales</taxon>
        <taxon>Intrasporangiaceae</taxon>
        <taxon>Knoellia</taxon>
    </lineage>
</organism>
<feature type="transmembrane region" description="Helical" evidence="1">
    <location>
        <begin position="131"/>
        <end position="150"/>
    </location>
</feature>
<name>A0A849HMT3_9MICO</name>
<feature type="transmembrane region" description="Helical" evidence="1">
    <location>
        <begin position="57"/>
        <end position="74"/>
    </location>
</feature>
<accession>A0A849HMT3</accession>
<dbReference type="EMBL" id="JABEPQ010000005">
    <property type="protein sequence ID" value="NNM47834.1"/>
    <property type="molecule type" value="Genomic_DNA"/>
</dbReference>
<evidence type="ECO:0000313" key="3">
    <source>
        <dbReference type="Proteomes" id="UP000588586"/>
    </source>
</evidence>
<keyword evidence="1" id="KW-0812">Transmembrane</keyword>
<dbReference type="Proteomes" id="UP000588586">
    <property type="component" value="Unassembled WGS sequence"/>
</dbReference>